<dbReference type="GO" id="GO:0055085">
    <property type="term" value="P:transmembrane transport"/>
    <property type="evidence" value="ECO:0007669"/>
    <property type="project" value="InterPro"/>
</dbReference>
<dbReference type="CDD" id="cd06261">
    <property type="entry name" value="TM_PBP2"/>
    <property type="match status" value="1"/>
</dbReference>
<accession>A0A290ZAH5</accession>
<feature type="transmembrane region" description="Helical" evidence="7">
    <location>
        <begin position="82"/>
        <end position="101"/>
    </location>
</feature>
<evidence type="ECO:0000313" key="9">
    <source>
        <dbReference type="EMBL" id="ATE55982.1"/>
    </source>
</evidence>
<evidence type="ECO:0000259" key="8">
    <source>
        <dbReference type="PROSITE" id="PS50928"/>
    </source>
</evidence>
<evidence type="ECO:0000256" key="3">
    <source>
        <dbReference type="ARBA" id="ARBA00022475"/>
    </source>
</evidence>
<evidence type="ECO:0000256" key="6">
    <source>
        <dbReference type="ARBA" id="ARBA00023136"/>
    </source>
</evidence>
<keyword evidence="6 7" id="KW-0472">Membrane</keyword>
<keyword evidence="4 7" id="KW-0812">Transmembrane</keyword>
<evidence type="ECO:0000313" key="10">
    <source>
        <dbReference type="Proteomes" id="UP000218505"/>
    </source>
</evidence>
<dbReference type="Gene3D" id="1.10.3720.10">
    <property type="entry name" value="MetI-like"/>
    <property type="match status" value="1"/>
</dbReference>
<feature type="transmembrane region" description="Helical" evidence="7">
    <location>
        <begin position="181"/>
        <end position="202"/>
    </location>
</feature>
<keyword evidence="3" id="KW-1003">Cell membrane</keyword>
<proteinExistence type="inferred from homology"/>
<evidence type="ECO:0000256" key="5">
    <source>
        <dbReference type="ARBA" id="ARBA00022989"/>
    </source>
</evidence>
<protein>
    <submittedName>
        <fullName evidence="9">ABC transporter permease</fullName>
    </submittedName>
</protein>
<name>A0A290ZAH5_9PSEU</name>
<dbReference type="Pfam" id="PF00528">
    <property type="entry name" value="BPD_transp_1"/>
    <property type="match status" value="1"/>
</dbReference>
<feature type="transmembrane region" description="Helical" evidence="7">
    <location>
        <begin position="237"/>
        <end position="258"/>
    </location>
</feature>
<dbReference type="SUPFAM" id="SSF161098">
    <property type="entry name" value="MetI-like"/>
    <property type="match status" value="1"/>
</dbReference>
<feature type="transmembrane region" description="Helical" evidence="7">
    <location>
        <begin position="24"/>
        <end position="42"/>
    </location>
</feature>
<dbReference type="RefSeq" id="WP_096495809.1">
    <property type="nucleotide sequence ID" value="NZ_CP023445.1"/>
</dbReference>
<dbReference type="InterPro" id="IPR000515">
    <property type="entry name" value="MetI-like"/>
</dbReference>
<dbReference type="PANTHER" id="PTHR30151:SF20">
    <property type="entry name" value="ABC TRANSPORTER PERMEASE PROTEIN HI_0355-RELATED"/>
    <property type="match status" value="1"/>
</dbReference>
<comment type="similarity">
    <text evidence="7">Belongs to the binding-protein-dependent transport system permease family.</text>
</comment>
<comment type="subcellular location">
    <subcellularLocation>
        <location evidence="1 7">Cell membrane</location>
        <topology evidence="1 7">Multi-pass membrane protein</topology>
    </subcellularLocation>
</comment>
<keyword evidence="5 7" id="KW-1133">Transmembrane helix</keyword>
<dbReference type="EMBL" id="CP023445">
    <property type="protein sequence ID" value="ATE55982.1"/>
    <property type="molecule type" value="Genomic_DNA"/>
</dbReference>
<evidence type="ECO:0000256" key="7">
    <source>
        <dbReference type="RuleBase" id="RU363032"/>
    </source>
</evidence>
<gene>
    <name evidence="9" type="ORF">CNX65_24140</name>
</gene>
<feature type="domain" description="ABC transmembrane type-1" evidence="8">
    <location>
        <begin position="75"/>
        <end position="255"/>
    </location>
</feature>
<organism evidence="9 10">
    <name type="scientific">Actinosynnema pretiosum</name>
    <dbReference type="NCBI Taxonomy" id="42197"/>
    <lineage>
        <taxon>Bacteria</taxon>
        <taxon>Bacillati</taxon>
        <taxon>Actinomycetota</taxon>
        <taxon>Actinomycetes</taxon>
        <taxon>Pseudonocardiales</taxon>
        <taxon>Pseudonocardiaceae</taxon>
        <taxon>Actinosynnema</taxon>
    </lineage>
</organism>
<dbReference type="PANTHER" id="PTHR30151">
    <property type="entry name" value="ALKANE SULFONATE ABC TRANSPORTER-RELATED, MEMBRANE SUBUNIT"/>
    <property type="match status" value="1"/>
</dbReference>
<evidence type="ECO:0000256" key="4">
    <source>
        <dbReference type="ARBA" id="ARBA00022692"/>
    </source>
</evidence>
<dbReference type="Proteomes" id="UP000218505">
    <property type="component" value="Chromosome"/>
</dbReference>
<sequence length="267" mass="28414">MSVRDLVDETAVPRARGRFDLRRAGTAALYLAVVVGAWHLYVTLADVPQYLLPAPGAVAESLAGLASSGELWPHLGYTVRNIVIGLVSGILIGCALGWVLASSPRARMLLAPYVVLFQAAPKIAVAPLLVLWFGLGLGSQLTLVVMLAFFPMMIAMTLGLGEVTDDMRALGRVLAMDRGRFLLRVQLPAALPALFAGARISVIDAMTGAFLAEYLSAKQGLGYLMVMGKSTYDTPQLLAAVLLTVVVGLTGFGLVGLVERIALPWRR</sequence>
<dbReference type="PROSITE" id="PS50928">
    <property type="entry name" value="ABC_TM1"/>
    <property type="match status" value="1"/>
</dbReference>
<feature type="transmembrane region" description="Helical" evidence="7">
    <location>
        <begin position="141"/>
        <end position="160"/>
    </location>
</feature>
<dbReference type="AlphaFoldDB" id="A0A290ZAH5"/>
<reference evidence="9" key="1">
    <citation type="submission" date="2017-09" db="EMBL/GenBank/DDBJ databases">
        <title>Complete Genome Sequence of ansamitocin-producing Bacterium Actinosynnema pretiosum X47.</title>
        <authorList>
            <person name="Cao G."/>
            <person name="Zong G."/>
            <person name="Zhong C."/>
            <person name="Fu J."/>
        </authorList>
    </citation>
    <scope>NUCLEOTIDE SEQUENCE [LARGE SCALE GENOMIC DNA]</scope>
    <source>
        <strain evidence="9">X47</strain>
    </source>
</reference>
<keyword evidence="10" id="KW-1185">Reference proteome</keyword>
<evidence type="ECO:0000256" key="1">
    <source>
        <dbReference type="ARBA" id="ARBA00004651"/>
    </source>
</evidence>
<evidence type="ECO:0000256" key="2">
    <source>
        <dbReference type="ARBA" id="ARBA00022448"/>
    </source>
</evidence>
<keyword evidence="2 7" id="KW-0813">Transport</keyword>
<dbReference type="KEGG" id="apre:CNX65_24140"/>
<dbReference type="GO" id="GO:0005886">
    <property type="term" value="C:plasma membrane"/>
    <property type="evidence" value="ECO:0007669"/>
    <property type="project" value="UniProtKB-SubCell"/>
</dbReference>
<feature type="transmembrane region" description="Helical" evidence="7">
    <location>
        <begin position="113"/>
        <end position="135"/>
    </location>
</feature>
<dbReference type="InterPro" id="IPR035906">
    <property type="entry name" value="MetI-like_sf"/>
</dbReference>